<dbReference type="FunFam" id="1.20.5.260:FF:000001">
    <property type="entry name" value="Cytochrome b-c1 complex subunit 9"/>
    <property type="match status" value="1"/>
</dbReference>
<evidence type="ECO:0000256" key="1">
    <source>
        <dbReference type="ARBA" id="ARBA00004434"/>
    </source>
</evidence>
<keyword evidence="10" id="KW-0472">Membrane</keyword>
<evidence type="ECO:0000256" key="6">
    <source>
        <dbReference type="ARBA" id="ARBA00022792"/>
    </source>
</evidence>
<evidence type="ECO:0000313" key="13">
    <source>
        <dbReference type="WBParaSite" id="TMUE_2000009051.1"/>
    </source>
</evidence>
<evidence type="ECO:0000256" key="2">
    <source>
        <dbReference type="ARBA" id="ARBA00007856"/>
    </source>
</evidence>
<evidence type="ECO:0000256" key="5">
    <source>
        <dbReference type="ARBA" id="ARBA00022692"/>
    </source>
</evidence>
<dbReference type="AlphaFoldDB" id="A0A5S6QNX2"/>
<dbReference type="PANTHER" id="PTHR12980:SF0">
    <property type="entry name" value="CYTOCHROME B-C1 COMPLEX SUBUNIT 9"/>
    <property type="match status" value="1"/>
</dbReference>
<comment type="similarity">
    <text evidence="2 11">Belongs to the UQCR10/QCR9 family.</text>
</comment>
<dbReference type="InterPro" id="IPR036656">
    <property type="entry name" value="QCR9_sf"/>
</dbReference>
<evidence type="ECO:0000256" key="9">
    <source>
        <dbReference type="ARBA" id="ARBA00023128"/>
    </source>
</evidence>
<accession>A0A5S6QNX2</accession>
<keyword evidence="5" id="KW-0812">Transmembrane</keyword>
<evidence type="ECO:0000256" key="10">
    <source>
        <dbReference type="ARBA" id="ARBA00023136"/>
    </source>
</evidence>
<evidence type="ECO:0000256" key="4">
    <source>
        <dbReference type="ARBA" id="ARBA00022660"/>
    </source>
</evidence>
<dbReference type="Pfam" id="PF05365">
    <property type="entry name" value="UCR_UQCRX_QCR9"/>
    <property type="match status" value="1"/>
</dbReference>
<dbReference type="Gene3D" id="1.20.5.260">
    <property type="entry name" value="Cytochrome b-c1 complex subunit 9"/>
    <property type="match status" value="1"/>
</dbReference>
<reference evidence="13" key="1">
    <citation type="submission" date="2019-12" db="UniProtKB">
        <authorList>
            <consortium name="WormBaseParasite"/>
        </authorList>
    </citation>
    <scope>IDENTIFICATION</scope>
</reference>
<keyword evidence="12" id="KW-1185">Reference proteome</keyword>
<organism evidence="12 13">
    <name type="scientific">Trichuris muris</name>
    <name type="common">Mouse whipworm</name>
    <dbReference type="NCBI Taxonomy" id="70415"/>
    <lineage>
        <taxon>Eukaryota</taxon>
        <taxon>Metazoa</taxon>
        <taxon>Ecdysozoa</taxon>
        <taxon>Nematoda</taxon>
        <taxon>Enoplea</taxon>
        <taxon>Dorylaimia</taxon>
        <taxon>Trichinellida</taxon>
        <taxon>Trichuridae</taxon>
        <taxon>Trichuris</taxon>
    </lineage>
</organism>
<evidence type="ECO:0000256" key="11">
    <source>
        <dbReference type="RuleBase" id="RU368056"/>
    </source>
</evidence>
<dbReference type="GO" id="GO:0006122">
    <property type="term" value="P:mitochondrial electron transport, ubiquinol to cytochrome c"/>
    <property type="evidence" value="ECO:0007669"/>
    <property type="project" value="UniProtKB-UniRule"/>
</dbReference>
<comment type="function">
    <text evidence="11">Component of the ubiquinol-cytochrome c oxidoreductase, a multisubunit transmembrane complex that is part of the mitochondrial electron transport chain which drives oxidative phosphorylation. The complex plays an important role in the uptake of multiple carbon sources present in different host niches.</text>
</comment>
<comment type="subunit">
    <text evidence="11">Component of the ubiquinol-cytochrome c oxidoreductase (cytochrome b-c1 complex, complex III, CIII), a multisubunit enzyme composed of 3 respiratory subunits cytochrome b, cytochrome c1 and Rieske protein, 2 core protein subunits, and additional low-molecular weight protein subunits.</text>
</comment>
<protein>
    <recommendedName>
        <fullName evidence="11">Complex III subunit 9</fullName>
    </recommendedName>
</protein>
<dbReference type="GO" id="GO:0005743">
    <property type="term" value="C:mitochondrial inner membrane"/>
    <property type="evidence" value="ECO:0007669"/>
    <property type="project" value="UniProtKB-SubCell"/>
</dbReference>
<keyword evidence="7 11" id="KW-0249">Electron transport</keyword>
<evidence type="ECO:0000256" key="3">
    <source>
        <dbReference type="ARBA" id="ARBA00022448"/>
    </source>
</evidence>
<keyword evidence="4 11" id="KW-0679">Respiratory chain</keyword>
<name>A0A5S6QNX2_TRIMR</name>
<dbReference type="PANTHER" id="PTHR12980">
    <property type="entry name" value="UBIQUINOL-CYTOCHROME C REDUCTASE COMPLEX, SUBUNIT X"/>
    <property type="match status" value="1"/>
</dbReference>
<dbReference type="GO" id="GO:0045275">
    <property type="term" value="C:respiratory chain complex III"/>
    <property type="evidence" value="ECO:0007669"/>
    <property type="project" value="UniProtKB-UniRule"/>
</dbReference>
<proteinExistence type="inferred from homology"/>
<dbReference type="InterPro" id="IPR008027">
    <property type="entry name" value="QCR9"/>
</dbReference>
<evidence type="ECO:0000256" key="7">
    <source>
        <dbReference type="ARBA" id="ARBA00022982"/>
    </source>
</evidence>
<evidence type="ECO:0000256" key="8">
    <source>
        <dbReference type="ARBA" id="ARBA00022989"/>
    </source>
</evidence>
<sequence>MASKLGVNGGLLDKIYRTVVQKNSTFIMAGLVGAFVLERTVDVVCDAVFDKVNEGKQFKDIVKKLEAKNEA</sequence>
<dbReference type="SUPFAM" id="SSF81514">
    <property type="entry name" value="Subunit X (non-heme 7 kDa protein) of cytochrome bc1 complex (Ubiquinol-cytochrome c reductase)"/>
    <property type="match status" value="1"/>
</dbReference>
<keyword evidence="9 11" id="KW-0496">Mitochondrion</keyword>
<comment type="subcellular location">
    <subcellularLocation>
        <location evidence="1 11">Mitochondrion inner membrane</location>
        <topology evidence="1 11">Single-pass membrane protein</topology>
    </subcellularLocation>
</comment>
<evidence type="ECO:0000313" key="12">
    <source>
        <dbReference type="Proteomes" id="UP000046395"/>
    </source>
</evidence>
<keyword evidence="8" id="KW-1133">Transmembrane helix</keyword>
<dbReference type="Proteomes" id="UP000046395">
    <property type="component" value="Unassembled WGS sequence"/>
</dbReference>
<dbReference type="WBParaSite" id="TMUE_2000009051.1">
    <property type="protein sequence ID" value="TMUE_2000009051.1"/>
    <property type="gene ID" value="WBGene00293871"/>
</dbReference>
<keyword evidence="6 11" id="KW-0999">Mitochondrion inner membrane</keyword>
<keyword evidence="3 11" id="KW-0813">Transport</keyword>